<protein>
    <submittedName>
        <fullName evidence="4">PstS family phosphate ABC transporter substrate-binding protein</fullName>
    </submittedName>
</protein>
<evidence type="ECO:0000313" key="4">
    <source>
        <dbReference type="EMBL" id="QJE98905.1"/>
    </source>
</evidence>
<keyword evidence="5" id="KW-1185">Reference proteome</keyword>
<dbReference type="SUPFAM" id="SSF53850">
    <property type="entry name" value="Periplasmic binding protein-like II"/>
    <property type="match status" value="1"/>
</dbReference>
<dbReference type="CDD" id="cd13566">
    <property type="entry name" value="PBP2_phosphate"/>
    <property type="match status" value="1"/>
</dbReference>
<dbReference type="KEGG" id="luo:HHL09_25030"/>
<accession>A0A858RQ97</accession>
<evidence type="ECO:0000256" key="2">
    <source>
        <dbReference type="SAM" id="SignalP"/>
    </source>
</evidence>
<dbReference type="Proteomes" id="UP000501812">
    <property type="component" value="Chromosome"/>
</dbReference>
<dbReference type="PANTHER" id="PTHR30570">
    <property type="entry name" value="PERIPLASMIC PHOSPHATE BINDING COMPONENT OF PHOSPHATE ABC TRANSPORTER"/>
    <property type="match status" value="1"/>
</dbReference>
<evidence type="ECO:0000313" key="5">
    <source>
        <dbReference type="Proteomes" id="UP000501812"/>
    </source>
</evidence>
<dbReference type="RefSeq" id="WP_169457391.1">
    <property type="nucleotide sequence ID" value="NZ_CP051774.1"/>
</dbReference>
<name>A0A858RQ97_9BACT</name>
<reference evidence="4 5" key="1">
    <citation type="submission" date="2020-04" db="EMBL/GenBank/DDBJ databases">
        <title>Luteolibacter sp. G-1-1-1 isolated from soil.</title>
        <authorList>
            <person name="Dahal R.H."/>
        </authorList>
    </citation>
    <scope>NUCLEOTIDE SEQUENCE [LARGE SCALE GENOMIC DNA]</scope>
    <source>
        <strain evidence="4 5">G-1-1-1</strain>
    </source>
</reference>
<feature type="signal peptide" evidence="2">
    <location>
        <begin position="1"/>
        <end position="23"/>
    </location>
</feature>
<proteinExistence type="predicted"/>
<organism evidence="4 5">
    <name type="scientific">Luteolibacter luteus</name>
    <dbReference type="NCBI Taxonomy" id="2728835"/>
    <lineage>
        <taxon>Bacteria</taxon>
        <taxon>Pseudomonadati</taxon>
        <taxon>Verrucomicrobiota</taxon>
        <taxon>Verrucomicrobiia</taxon>
        <taxon>Verrucomicrobiales</taxon>
        <taxon>Verrucomicrobiaceae</taxon>
        <taxon>Luteolibacter</taxon>
    </lineage>
</organism>
<evidence type="ECO:0000259" key="3">
    <source>
        <dbReference type="Pfam" id="PF12849"/>
    </source>
</evidence>
<dbReference type="Pfam" id="PF12849">
    <property type="entry name" value="PBP_like_2"/>
    <property type="match status" value="1"/>
</dbReference>
<dbReference type="PANTHER" id="PTHR30570:SF1">
    <property type="entry name" value="PHOSPHATE-BINDING PROTEIN PSTS"/>
    <property type="match status" value="1"/>
</dbReference>
<sequence length="272" mass="29047">MKKFSSLPLAALCLLAALGTASAQVVSIKGSDTLGAQLVPQLAEAFNAKNKDKPVKFEIAAEGSAVAFTALTNGTAHIGMSSRQATPAELAAAKAKGINLKEIVACHDMIVVIVNKANPIKKLSPKEVEKIFTGQVKDWAEVKGMPGEISIYTRNTASGTYKDWQKIAMNGRDYVRTAQKMAGGEQVVEEVSSNKNGIGYVGLAFSDKPGVKGVMIDTIAPLAANAEKYPFSRKCYYYLPENADQNAVAFVEFATSEEGHKIARSLGFVPEE</sequence>
<dbReference type="AlphaFoldDB" id="A0A858RQ97"/>
<dbReference type="EMBL" id="CP051774">
    <property type="protein sequence ID" value="QJE98905.1"/>
    <property type="molecule type" value="Genomic_DNA"/>
</dbReference>
<dbReference type="InterPro" id="IPR024370">
    <property type="entry name" value="PBP_domain"/>
</dbReference>
<dbReference type="Gene3D" id="3.40.190.10">
    <property type="entry name" value="Periplasmic binding protein-like II"/>
    <property type="match status" value="2"/>
</dbReference>
<feature type="chain" id="PRO_5032672814" evidence="2">
    <location>
        <begin position="24"/>
        <end position="272"/>
    </location>
</feature>
<evidence type="ECO:0000256" key="1">
    <source>
        <dbReference type="ARBA" id="ARBA00022729"/>
    </source>
</evidence>
<dbReference type="InterPro" id="IPR050811">
    <property type="entry name" value="Phosphate_ABC_transporter"/>
</dbReference>
<gene>
    <name evidence="4" type="ORF">HHL09_25030</name>
</gene>
<feature type="domain" description="PBP" evidence="3">
    <location>
        <begin position="23"/>
        <end position="258"/>
    </location>
</feature>
<keyword evidence="1 2" id="KW-0732">Signal</keyword>